<evidence type="ECO:0000256" key="1">
    <source>
        <dbReference type="PROSITE-ProRule" id="PRU00221"/>
    </source>
</evidence>
<keyword evidence="1" id="KW-0853">WD repeat</keyword>
<dbReference type="EMBL" id="CP001325">
    <property type="protein sequence ID" value="ACO62825.1"/>
    <property type="molecule type" value="Genomic_DNA"/>
</dbReference>
<dbReference type="InterPro" id="IPR015943">
    <property type="entry name" value="WD40/YVTN_repeat-like_dom_sf"/>
</dbReference>
<evidence type="ECO:0000256" key="2">
    <source>
        <dbReference type="SAM" id="MobiDB-lite"/>
    </source>
</evidence>
<dbReference type="GeneID" id="8243257"/>
<dbReference type="PANTHER" id="PTHR43991:SF12">
    <property type="entry name" value="WD REPEAT PROTEIN (AFU_ORTHOLOGUE AFUA_8G05640)"/>
    <property type="match status" value="1"/>
</dbReference>
<protein>
    <submittedName>
        <fullName evidence="3">Uncharacterized protein</fullName>
    </submittedName>
</protein>
<keyword evidence="4" id="KW-1185">Reference proteome</keyword>
<dbReference type="Gene3D" id="2.130.10.10">
    <property type="entry name" value="YVTN repeat-like/Quinoprotein amine dehydrogenase"/>
    <property type="match status" value="1"/>
</dbReference>
<dbReference type="FunCoup" id="C1E539">
    <property type="interactions" value="755"/>
</dbReference>
<dbReference type="RefSeq" id="XP_002501567.1">
    <property type="nucleotide sequence ID" value="XM_002501521.1"/>
</dbReference>
<name>C1E539_MICCC</name>
<accession>C1E539</accession>
<dbReference type="PROSITE" id="PS50294">
    <property type="entry name" value="WD_REPEATS_REGION"/>
    <property type="match status" value="1"/>
</dbReference>
<dbReference type="Proteomes" id="UP000002009">
    <property type="component" value="Chromosome 4"/>
</dbReference>
<dbReference type="InterPro" id="IPR001680">
    <property type="entry name" value="WD40_rpt"/>
</dbReference>
<feature type="region of interest" description="Disordered" evidence="2">
    <location>
        <begin position="1"/>
        <end position="66"/>
    </location>
</feature>
<gene>
    <name evidence="3" type="ORF">MICPUN_105516</name>
</gene>
<dbReference type="SUPFAM" id="SSF50998">
    <property type="entry name" value="Quinoprotein alcohol dehydrogenase-like"/>
    <property type="match status" value="1"/>
</dbReference>
<dbReference type="AlphaFoldDB" id="C1E539"/>
<dbReference type="InterPro" id="IPR011047">
    <property type="entry name" value="Quinoprotein_ADH-like_sf"/>
</dbReference>
<dbReference type="PANTHER" id="PTHR43991">
    <property type="entry name" value="WD REPEAT PROTEIN (AFU_ORTHOLOGUE AFUA_8G05640)-RELATED"/>
    <property type="match status" value="1"/>
</dbReference>
<dbReference type="SMART" id="SM00320">
    <property type="entry name" value="WD40"/>
    <property type="match status" value="3"/>
</dbReference>
<feature type="compositionally biased region" description="Acidic residues" evidence="2">
    <location>
        <begin position="48"/>
        <end position="64"/>
    </location>
</feature>
<dbReference type="Pfam" id="PF00400">
    <property type="entry name" value="WD40"/>
    <property type="match status" value="2"/>
</dbReference>
<evidence type="ECO:0000313" key="3">
    <source>
        <dbReference type="EMBL" id="ACO62825.1"/>
    </source>
</evidence>
<sequence length="485" mass="52742">MADSEDEPEGAPGAEEDARTGLIDAYSDDDDERDEVISVTATIIDGDMSAEDGNDGSDDDDPDAEACPWSYLDLRRDFYAEGGVGAALSFHESHGDTTAAQAKAGRDIQGIPWDRLQFTREQYRAKRVQEYKNYANLEFSPADLDGVCTPLEKCPARAPYFEFAHNTRAVRSNFVHFQLRNLVWATSKHDAYVMSENRVVHWNAATRRATPVLDLDGGVSGGVMAGDFPRIQVSTTRVKDGIVAAGGFAGELVVLDTNTGASRSTRVTQDDNGITNAIEIFSARSGREILVSSNNDAMTRFYDVETMRCLAKHKYPWAVNYATASHCGRHMVVVGDSTEAWLVDVSTGRRMAVMEGHLDFSFAAAWHPNGCVFATGNQDTTTRLWDARYLGQSLAVLRGNMGAIRSLRFSDDGRFLAAAEPADFVHVYDGAAGFTNVQTMDHFGETAGIGFSPDCETLFVGVADLTYGSVLEYTRAGHGAAAVVV</sequence>
<dbReference type="OMA" id="NAYFRIS"/>
<proteinExistence type="predicted"/>
<dbReference type="PROSITE" id="PS50082">
    <property type="entry name" value="WD_REPEATS_2"/>
    <property type="match status" value="1"/>
</dbReference>
<feature type="repeat" description="WD" evidence="1">
    <location>
        <begin position="354"/>
        <end position="386"/>
    </location>
</feature>
<dbReference type="InParanoid" id="C1E539"/>
<organism evidence="3 4">
    <name type="scientific">Micromonas commoda (strain RCC299 / NOUM17 / CCMP2709)</name>
    <name type="common">Picoplanktonic green alga</name>
    <dbReference type="NCBI Taxonomy" id="296587"/>
    <lineage>
        <taxon>Eukaryota</taxon>
        <taxon>Viridiplantae</taxon>
        <taxon>Chlorophyta</taxon>
        <taxon>Mamiellophyceae</taxon>
        <taxon>Mamiellales</taxon>
        <taxon>Mamiellaceae</taxon>
        <taxon>Micromonas</taxon>
    </lineage>
</organism>
<dbReference type="OrthoDB" id="20669at2759"/>
<dbReference type="eggNOG" id="ENOG502QPI7">
    <property type="taxonomic scope" value="Eukaryota"/>
</dbReference>
<dbReference type="KEGG" id="mis:MICPUN_105516"/>
<evidence type="ECO:0000313" key="4">
    <source>
        <dbReference type="Proteomes" id="UP000002009"/>
    </source>
</evidence>
<reference evidence="3 4" key="1">
    <citation type="journal article" date="2009" name="Science">
        <title>Green evolution and dynamic adaptations revealed by genomes of the marine picoeukaryotes Micromonas.</title>
        <authorList>
            <person name="Worden A.Z."/>
            <person name="Lee J.H."/>
            <person name="Mock T."/>
            <person name="Rouze P."/>
            <person name="Simmons M.P."/>
            <person name="Aerts A.L."/>
            <person name="Allen A.E."/>
            <person name="Cuvelier M.L."/>
            <person name="Derelle E."/>
            <person name="Everett M.V."/>
            <person name="Foulon E."/>
            <person name="Grimwood J."/>
            <person name="Gundlach H."/>
            <person name="Henrissat B."/>
            <person name="Napoli C."/>
            <person name="McDonald S.M."/>
            <person name="Parker M.S."/>
            <person name="Rombauts S."/>
            <person name="Salamov A."/>
            <person name="Von Dassow P."/>
            <person name="Badger J.H."/>
            <person name="Coutinho P.M."/>
            <person name="Demir E."/>
            <person name="Dubchak I."/>
            <person name="Gentemann C."/>
            <person name="Eikrem W."/>
            <person name="Gready J.E."/>
            <person name="John U."/>
            <person name="Lanier W."/>
            <person name="Lindquist E.A."/>
            <person name="Lucas S."/>
            <person name="Mayer K.F."/>
            <person name="Moreau H."/>
            <person name="Not F."/>
            <person name="Otillar R."/>
            <person name="Panaud O."/>
            <person name="Pangilinan J."/>
            <person name="Paulsen I."/>
            <person name="Piegu B."/>
            <person name="Poliakov A."/>
            <person name="Robbens S."/>
            <person name="Schmutz J."/>
            <person name="Toulza E."/>
            <person name="Wyss T."/>
            <person name="Zelensky A."/>
            <person name="Zhou K."/>
            <person name="Armbrust E.V."/>
            <person name="Bhattacharya D."/>
            <person name="Goodenough U.W."/>
            <person name="Van de Peer Y."/>
            <person name="Grigoriev I.V."/>
        </authorList>
    </citation>
    <scope>NUCLEOTIDE SEQUENCE [LARGE SCALE GENOMIC DNA]</scope>
    <source>
        <strain evidence="4">RCC299 / NOUM17</strain>
    </source>
</reference>